<accession>A0A4Y7RKY7</accession>
<name>A0A4Y7RKY7_9FIRM</name>
<dbReference type="PROSITE" id="PS51900">
    <property type="entry name" value="CB"/>
    <property type="match status" value="1"/>
</dbReference>
<dbReference type="InterPro" id="IPR044068">
    <property type="entry name" value="CB"/>
</dbReference>
<keyword evidence="1 3" id="KW-0238">DNA-binding</keyword>
<reference evidence="6 7" key="1">
    <citation type="journal article" date="2018" name="Environ. Microbiol.">
        <title>Novel energy conservation strategies and behaviour of Pelotomaculum schinkii driving syntrophic propionate catabolism.</title>
        <authorList>
            <person name="Hidalgo-Ahumada C.A.P."/>
            <person name="Nobu M.K."/>
            <person name="Narihiro T."/>
            <person name="Tamaki H."/>
            <person name="Liu W.T."/>
            <person name="Kamagata Y."/>
            <person name="Stams A.J.M."/>
            <person name="Imachi H."/>
            <person name="Sousa D.Z."/>
        </authorList>
    </citation>
    <scope>NUCLEOTIDE SEQUENCE [LARGE SCALE GENOMIC DNA]</scope>
    <source>
        <strain evidence="6 7">MGP</strain>
    </source>
</reference>
<dbReference type="PANTHER" id="PTHR30349:SF81">
    <property type="entry name" value="TYROSINE RECOMBINASE XERC"/>
    <property type="match status" value="1"/>
</dbReference>
<dbReference type="InterPro" id="IPR050090">
    <property type="entry name" value="Tyrosine_recombinase_XerCD"/>
</dbReference>
<keyword evidence="2" id="KW-0233">DNA recombination</keyword>
<dbReference type="GO" id="GO:0006310">
    <property type="term" value="P:DNA recombination"/>
    <property type="evidence" value="ECO:0007669"/>
    <property type="project" value="UniProtKB-KW"/>
</dbReference>
<evidence type="ECO:0000256" key="3">
    <source>
        <dbReference type="PROSITE-ProRule" id="PRU01248"/>
    </source>
</evidence>
<sequence length="292" mass="33110">MQNEQKSIGTIQAYSRISESFFEYLEMKRYKNISEVKPKDVNEFVLHISNRFPKGLHVVLPVLRSFFRFLESKDKATACLIWAVPSDSRRKTYIVSGVTYDETQKLLETVDRNDSLGKRNYAILLLATRTGLRRTDISNLRLSDIKWKTGTIELVQKKNNSLLVLPLLADVGNAIADYILNARPKVDSPYVFLRSCAPFTKIDGAACYRISSQAMEKAGVHQKEGEQKGIHCLRHAIATRLLEKETPLSVISTILGHKSKDSTKIYLSTDIKNLKFCALGLDGIEVEKEELR</sequence>
<dbReference type="InterPro" id="IPR013762">
    <property type="entry name" value="Integrase-like_cat_sf"/>
</dbReference>
<evidence type="ECO:0000256" key="2">
    <source>
        <dbReference type="ARBA" id="ARBA00023172"/>
    </source>
</evidence>
<dbReference type="AlphaFoldDB" id="A0A4Y7RKY7"/>
<dbReference type="InterPro" id="IPR010998">
    <property type="entry name" value="Integrase_recombinase_N"/>
</dbReference>
<keyword evidence="7" id="KW-1185">Reference proteome</keyword>
<evidence type="ECO:0000313" key="6">
    <source>
        <dbReference type="EMBL" id="TEB09352.1"/>
    </source>
</evidence>
<dbReference type="Gene3D" id="1.10.443.10">
    <property type="entry name" value="Intergrase catalytic core"/>
    <property type="match status" value="1"/>
</dbReference>
<evidence type="ECO:0000256" key="1">
    <source>
        <dbReference type="ARBA" id="ARBA00023125"/>
    </source>
</evidence>
<dbReference type="Pfam" id="PF00589">
    <property type="entry name" value="Phage_integrase"/>
    <property type="match status" value="1"/>
</dbReference>
<protein>
    <submittedName>
        <fullName evidence="6">Tyrosine recombinase XerD</fullName>
    </submittedName>
</protein>
<evidence type="ECO:0000259" key="5">
    <source>
        <dbReference type="PROSITE" id="PS51900"/>
    </source>
</evidence>
<dbReference type="GO" id="GO:0015074">
    <property type="term" value="P:DNA integration"/>
    <property type="evidence" value="ECO:0007669"/>
    <property type="project" value="InterPro"/>
</dbReference>
<dbReference type="InterPro" id="IPR002104">
    <property type="entry name" value="Integrase_catalytic"/>
</dbReference>
<dbReference type="CDD" id="cd01188">
    <property type="entry name" value="INT_RitA_C_like"/>
    <property type="match status" value="1"/>
</dbReference>
<dbReference type="PROSITE" id="PS51898">
    <property type="entry name" value="TYR_RECOMBINASE"/>
    <property type="match status" value="1"/>
</dbReference>
<dbReference type="GO" id="GO:0003677">
    <property type="term" value="F:DNA binding"/>
    <property type="evidence" value="ECO:0007669"/>
    <property type="project" value="UniProtKB-UniRule"/>
</dbReference>
<dbReference type="SUPFAM" id="SSF56349">
    <property type="entry name" value="DNA breaking-rejoining enzymes"/>
    <property type="match status" value="1"/>
</dbReference>
<feature type="domain" description="Core-binding (CB)" evidence="5">
    <location>
        <begin position="1"/>
        <end position="71"/>
    </location>
</feature>
<dbReference type="InterPro" id="IPR011010">
    <property type="entry name" value="DNA_brk_join_enz"/>
</dbReference>
<organism evidence="6 7">
    <name type="scientific">Pelotomaculum propionicicum</name>
    <dbReference type="NCBI Taxonomy" id="258475"/>
    <lineage>
        <taxon>Bacteria</taxon>
        <taxon>Bacillati</taxon>
        <taxon>Bacillota</taxon>
        <taxon>Clostridia</taxon>
        <taxon>Eubacteriales</taxon>
        <taxon>Desulfotomaculaceae</taxon>
        <taxon>Pelotomaculum</taxon>
    </lineage>
</organism>
<evidence type="ECO:0000259" key="4">
    <source>
        <dbReference type="PROSITE" id="PS51898"/>
    </source>
</evidence>
<feature type="domain" description="Tyr recombinase" evidence="4">
    <location>
        <begin position="93"/>
        <end position="279"/>
    </location>
</feature>
<dbReference type="PANTHER" id="PTHR30349">
    <property type="entry name" value="PHAGE INTEGRASE-RELATED"/>
    <property type="match status" value="1"/>
</dbReference>
<gene>
    <name evidence="6" type="primary">xerD_6</name>
    <name evidence="6" type="ORF">Pmgp_03222</name>
</gene>
<evidence type="ECO:0000313" key="7">
    <source>
        <dbReference type="Proteomes" id="UP000297597"/>
    </source>
</evidence>
<dbReference type="Gene3D" id="1.10.150.130">
    <property type="match status" value="1"/>
</dbReference>
<comment type="caution">
    <text evidence="6">The sequence shown here is derived from an EMBL/GenBank/DDBJ whole genome shotgun (WGS) entry which is preliminary data.</text>
</comment>
<dbReference type="EMBL" id="QFFZ01000051">
    <property type="protein sequence ID" value="TEB09352.1"/>
    <property type="molecule type" value="Genomic_DNA"/>
</dbReference>
<proteinExistence type="predicted"/>
<dbReference type="Proteomes" id="UP000297597">
    <property type="component" value="Unassembled WGS sequence"/>
</dbReference>